<sequence>MRILVGAAVVALSVGWLVAGRFRTPRTWRVLPALVALPALAFTLNEVRWWHFEHGLADAVRPVLAGHDSGFGCERLMHDFFSSQGRSGHVWFDANGVPAREAFLSMDTCAGVKAYQHDPRSASMADVVAVHTVTHEAEHLAGQRSEAVAECSAIQADARVMVALGADAATARAQTRSYLTTIYPRLSGDYVDGECRADGTLDRTPGDGVWP</sequence>
<proteinExistence type="predicted"/>
<dbReference type="EMBL" id="JBHSRD010000003">
    <property type="protein sequence ID" value="MFC6006935.1"/>
    <property type="molecule type" value="Genomic_DNA"/>
</dbReference>
<evidence type="ECO:0000313" key="2">
    <source>
        <dbReference type="Proteomes" id="UP001596189"/>
    </source>
</evidence>
<protein>
    <submittedName>
        <fullName evidence="1">Uncharacterized protein</fullName>
    </submittedName>
</protein>
<reference evidence="2" key="1">
    <citation type="journal article" date="2019" name="Int. J. Syst. Evol. Microbiol.">
        <title>The Global Catalogue of Microorganisms (GCM) 10K type strain sequencing project: providing services to taxonomists for standard genome sequencing and annotation.</title>
        <authorList>
            <consortium name="The Broad Institute Genomics Platform"/>
            <consortium name="The Broad Institute Genome Sequencing Center for Infectious Disease"/>
            <person name="Wu L."/>
            <person name="Ma J."/>
        </authorList>
    </citation>
    <scope>NUCLEOTIDE SEQUENCE [LARGE SCALE GENOMIC DNA]</scope>
    <source>
        <strain evidence="2">KACC 14249</strain>
    </source>
</reference>
<name>A0ABW1JCR2_9ACTN</name>
<organism evidence="1 2">
    <name type="scientific">Angustibacter luteus</name>
    <dbReference type="NCBI Taxonomy" id="658456"/>
    <lineage>
        <taxon>Bacteria</taxon>
        <taxon>Bacillati</taxon>
        <taxon>Actinomycetota</taxon>
        <taxon>Actinomycetes</taxon>
        <taxon>Kineosporiales</taxon>
        <taxon>Kineosporiaceae</taxon>
    </lineage>
</organism>
<gene>
    <name evidence="1" type="ORF">ACFQDO_07310</name>
</gene>
<dbReference type="Proteomes" id="UP001596189">
    <property type="component" value="Unassembled WGS sequence"/>
</dbReference>
<keyword evidence="2" id="KW-1185">Reference proteome</keyword>
<dbReference type="RefSeq" id="WP_345718399.1">
    <property type="nucleotide sequence ID" value="NZ_BAABFP010000008.1"/>
</dbReference>
<accession>A0ABW1JCR2</accession>
<evidence type="ECO:0000313" key="1">
    <source>
        <dbReference type="EMBL" id="MFC6006935.1"/>
    </source>
</evidence>
<comment type="caution">
    <text evidence="1">The sequence shown here is derived from an EMBL/GenBank/DDBJ whole genome shotgun (WGS) entry which is preliminary data.</text>
</comment>